<reference evidence="1 2" key="1">
    <citation type="submission" date="2018-02" db="EMBL/GenBank/DDBJ databases">
        <authorList>
            <person name="Cohen D.B."/>
            <person name="Kent A.D."/>
        </authorList>
    </citation>
    <scope>NUCLEOTIDE SEQUENCE [LARGE SCALE GENOMIC DNA]</scope>
    <source>
        <strain evidence="1">1</strain>
    </source>
</reference>
<name>A0A2N9JC89_9ACTN</name>
<organism evidence="1 2">
    <name type="scientific">Micropruina glycogenica</name>
    <dbReference type="NCBI Taxonomy" id="75385"/>
    <lineage>
        <taxon>Bacteria</taxon>
        <taxon>Bacillati</taxon>
        <taxon>Actinomycetota</taxon>
        <taxon>Actinomycetes</taxon>
        <taxon>Propionibacteriales</taxon>
        <taxon>Nocardioidaceae</taxon>
        <taxon>Micropruina</taxon>
    </lineage>
</organism>
<dbReference type="KEGG" id="mgg:MPLG2_0069"/>
<evidence type="ECO:0000313" key="1">
    <source>
        <dbReference type="EMBL" id="SPD85105.1"/>
    </source>
</evidence>
<accession>A0A2N9JC89</accession>
<gene>
    <name evidence="1" type="ORF">MPLG2_0069</name>
</gene>
<protein>
    <submittedName>
        <fullName evidence="1">Uncharacterized protein</fullName>
    </submittedName>
</protein>
<dbReference type="EMBL" id="LT985188">
    <property type="protein sequence ID" value="SPD85105.1"/>
    <property type="molecule type" value="Genomic_DNA"/>
</dbReference>
<evidence type="ECO:0000313" key="2">
    <source>
        <dbReference type="Proteomes" id="UP000238164"/>
    </source>
</evidence>
<dbReference type="AlphaFoldDB" id="A0A2N9JC89"/>
<dbReference type="Proteomes" id="UP000238164">
    <property type="component" value="Chromosome 1"/>
</dbReference>
<keyword evidence="2" id="KW-1185">Reference proteome</keyword>
<dbReference type="NCBIfam" id="NF033521">
    <property type="entry name" value="lasso_leader_L3"/>
    <property type="match status" value="1"/>
</dbReference>
<sequence>MSTIGGMIYMTYEAPTIQEVGSVAELTLGQPLPIRLDDNTFWWGATPGSR</sequence>
<proteinExistence type="predicted"/>